<gene>
    <name evidence="1" type="ORF">MENTE1834_LOCUS26579</name>
</gene>
<accession>A0ACB0ZK61</accession>
<protein>
    <submittedName>
        <fullName evidence="1">Uncharacterized protein</fullName>
    </submittedName>
</protein>
<name>A0ACB0ZK61_MELEN</name>
<organism evidence="1 2">
    <name type="scientific">Meloidogyne enterolobii</name>
    <name type="common">Root-knot nematode worm</name>
    <name type="synonym">Meloidogyne mayaguensis</name>
    <dbReference type="NCBI Taxonomy" id="390850"/>
    <lineage>
        <taxon>Eukaryota</taxon>
        <taxon>Metazoa</taxon>
        <taxon>Ecdysozoa</taxon>
        <taxon>Nematoda</taxon>
        <taxon>Chromadorea</taxon>
        <taxon>Rhabditida</taxon>
        <taxon>Tylenchina</taxon>
        <taxon>Tylenchomorpha</taxon>
        <taxon>Tylenchoidea</taxon>
        <taxon>Meloidogynidae</taxon>
        <taxon>Meloidogyninae</taxon>
        <taxon>Meloidogyne</taxon>
    </lineage>
</organism>
<keyword evidence="2" id="KW-1185">Reference proteome</keyword>
<dbReference type="EMBL" id="CAVMJV010000038">
    <property type="protein sequence ID" value="CAK5079467.1"/>
    <property type="molecule type" value="Genomic_DNA"/>
</dbReference>
<proteinExistence type="predicted"/>
<evidence type="ECO:0000313" key="1">
    <source>
        <dbReference type="EMBL" id="CAK5079467.1"/>
    </source>
</evidence>
<reference evidence="1" key="1">
    <citation type="submission" date="2023-11" db="EMBL/GenBank/DDBJ databases">
        <authorList>
            <person name="Poullet M."/>
        </authorList>
    </citation>
    <scope>NUCLEOTIDE SEQUENCE</scope>
    <source>
        <strain evidence="1">E1834</strain>
    </source>
</reference>
<sequence length="59" mass="6778">MPLEGMKKQSICSAHFFGGEKHEGDIPIDTPKFIELPPKESRTAERKSRLKGRKLIFYC</sequence>
<evidence type="ECO:0000313" key="2">
    <source>
        <dbReference type="Proteomes" id="UP001497535"/>
    </source>
</evidence>
<dbReference type="Proteomes" id="UP001497535">
    <property type="component" value="Unassembled WGS sequence"/>
</dbReference>
<comment type="caution">
    <text evidence="1">The sequence shown here is derived from an EMBL/GenBank/DDBJ whole genome shotgun (WGS) entry which is preliminary data.</text>
</comment>